<comment type="caution">
    <text evidence="2">The sequence shown here is derived from an EMBL/GenBank/DDBJ whole genome shotgun (WGS) entry which is preliminary data.</text>
</comment>
<gene>
    <name evidence="2" type="ORF">EMPG_10052</name>
</gene>
<reference evidence="3" key="1">
    <citation type="journal article" date="2015" name="PLoS Genet.">
        <title>The dynamic genome and transcriptome of the human fungal pathogen Blastomyces and close relative Emmonsia.</title>
        <authorList>
            <person name="Munoz J.F."/>
            <person name="Gauthier G.M."/>
            <person name="Desjardins C.A."/>
            <person name="Gallo J.E."/>
            <person name="Holder J."/>
            <person name="Sullivan T.D."/>
            <person name="Marty A.J."/>
            <person name="Carmen J.C."/>
            <person name="Chen Z."/>
            <person name="Ding L."/>
            <person name="Gujja S."/>
            <person name="Magrini V."/>
            <person name="Misas E."/>
            <person name="Mitreva M."/>
            <person name="Priest M."/>
            <person name="Saif S."/>
            <person name="Whiston E.A."/>
            <person name="Young S."/>
            <person name="Zeng Q."/>
            <person name="Goldman W.E."/>
            <person name="Mardis E.R."/>
            <person name="Taylor J.W."/>
            <person name="McEwen J.G."/>
            <person name="Clay O.K."/>
            <person name="Klein B.S."/>
            <person name="Cuomo C.A."/>
        </authorList>
    </citation>
    <scope>NUCLEOTIDE SEQUENCE [LARGE SCALE GENOMIC DNA]</scope>
    <source>
        <strain evidence="3">UAMH 139</strain>
    </source>
</reference>
<evidence type="ECO:0000313" key="2">
    <source>
        <dbReference type="EMBL" id="KLJ06554.1"/>
    </source>
</evidence>
<protein>
    <submittedName>
        <fullName evidence="2">Uncharacterized protein</fullName>
    </submittedName>
</protein>
<keyword evidence="3" id="KW-1185">Reference proteome</keyword>
<keyword evidence="1" id="KW-0732">Signal</keyword>
<dbReference type="OrthoDB" id="10561489at2759"/>
<proteinExistence type="predicted"/>
<dbReference type="Proteomes" id="UP000053573">
    <property type="component" value="Unassembled WGS sequence"/>
</dbReference>
<feature type="chain" id="PRO_5005199367" evidence="1">
    <location>
        <begin position="21"/>
        <end position="193"/>
    </location>
</feature>
<feature type="signal peptide" evidence="1">
    <location>
        <begin position="1"/>
        <end position="20"/>
    </location>
</feature>
<accession>A0A0H1B553</accession>
<sequence>MQLPQISLIALILSGVGVLAFPSSDTKNRREAAACSADGGPCYMGNTDPARDCCKGLMCGFAIGEFVGSCHPSPFEKRDDDILGMQLQNELDIRSQTCENKYCMNDESCQCPGWFCPTKGAFCTQRNSPILPLKRDALPGPQLDDAMPPLGKEKRGDKKCATMDDECINEDSCCPGFKCRYVEKVSKKLCTYF</sequence>
<name>A0A0H1B553_9EURO</name>
<evidence type="ECO:0000256" key="1">
    <source>
        <dbReference type="SAM" id="SignalP"/>
    </source>
</evidence>
<dbReference type="AlphaFoldDB" id="A0A0H1B553"/>
<organism evidence="2 3">
    <name type="scientific">Blastomyces silverae</name>
    <dbReference type="NCBI Taxonomy" id="2060906"/>
    <lineage>
        <taxon>Eukaryota</taxon>
        <taxon>Fungi</taxon>
        <taxon>Dikarya</taxon>
        <taxon>Ascomycota</taxon>
        <taxon>Pezizomycotina</taxon>
        <taxon>Eurotiomycetes</taxon>
        <taxon>Eurotiomycetidae</taxon>
        <taxon>Onygenales</taxon>
        <taxon>Ajellomycetaceae</taxon>
        <taxon>Blastomyces</taxon>
    </lineage>
</organism>
<dbReference type="EMBL" id="LDEV01003021">
    <property type="protein sequence ID" value="KLJ06554.1"/>
    <property type="molecule type" value="Genomic_DNA"/>
</dbReference>
<evidence type="ECO:0000313" key="3">
    <source>
        <dbReference type="Proteomes" id="UP000053573"/>
    </source>
</evidence>